<feature type="chain" id="PRO_5004812475" description="Outer membrane protein beta-barrel domain-containing protein" evidence="1">
    <location>
        <begin position="21"/>
        <end position="214"/>
    </location>
</feature>
<evidence type="ECO:0000256" key="1">
    <source>
        <dbReference type="SAM" id="SignalP"/>
    </source>
</evidence>
<evidence type="ECO:0000313" key="2">
    <source>
        <dbReference type="EMBL" id="ETK01581.1"/>
    </source>
</evidence>
<protein>
    <recommendedName>
        <fullName evidence="4">Outer membrane protein beta-barrel domain-containing protein</fullName>
    </recommendedName>
</protein>
<comment type="caution">
    <text evidence="2">The sequence shown here is derived from an EMBL/GenBank/DDBJ whole genome shotgun (WGS) entry which is preliminary data.</text>
</comment>
<reference evidence="2 3" key="1">
    <citation type="submission" date="2013-11" db="EMBL/GenBank/DDBJ databases">
        <title>Single cell genomics of uncultured Tannerella BU063 (oral taxon 286).</title>
        <authorList>
            <person name="Beall C.J."/>
            <person name="Campbell A.G."/>
            <person name="Griffen A.L."/>
            <person name="Podar M."/>
            <person name="Leys E.J."/>
        </authorList>
    </citation>
    <scope>NUCLEOTIDE SEQUENCE [LARGE SCALE GENOMIC DNA]</scope>
    <source>
        <strain evidence="2">Cell 2</strain>
    </source>
</reference>
<proteinExistence type="predicted"/>
<dbReference type="PATRIC" id="fig|1411148.3.peg.1452"/>
<dbReference type="EMBL" id="AYUF01000474">
    <property type="protein sequence ID" value="ETK01581.1"/>
    <property type="molecule type" value="Genomic_DNA"/>
</dbReference>
<dbReference type="Proteomes" id="UP000018837">
    <property type="component" value="Unassembled WGS sequence"/>
</dbReference>
<keyword evidence="1" id="KW-0732">Signal</keyword>
<evidence type="ECO:0000313" key="3">
    <source>
        <dbReference type="Proteomes" id="UP000018837"/>
    </source>
</evidence>
<evidence type="ECO:0008006" key="4">
    <source>
        <dbReference type="Google" id="ProtNLM"/>
    </source>
</evidence>
<dbReference type="AlphaFoldDB" id="W2C569"/>
<name>W2C569_9BACT</name>
<sequence>MTKKMLLIICLTALACSADAQSCWRWLGIKPAYKLKNELSISWGLVENPFEMYHDDTPGWPEGRFEGNTPWERYERSRYSYGDRIYTQALSVGYTQELSRWLALGVQTSYSGIYQSQRLDGMSVDHLYTHRLAIYPAVRFTYLNRPMVRLYSGLGLGVGMKWEREFFNPDVRYSVFPTGQVTFFGVSVGRALFANWELGYGVKGYLTLGMGYRW</sequence>
<organism evidence="2 3">
    <name type="scientific">Tannerella sp. oral taxon BU063 isolate Cell 2</name>
    <dbReference type="NCBI Taxonomy" id="1411148"/>
    <lineage>
        <taxon>Bacteria</taxon>
        <taxon>Pseudomonadati</taxon>
        <taxon>Bacteroidota</taxon>
        <taxon>Bacteroidia</taxon>
        <taxon>Bacteroidales</taxon>
        <taxon>Tannerellaceae</taxon>
        <taxon>Tannerella</taxon>
    </lineage>
</organism>
<dbReference type="PROSITE" id="PS51257">
    <property type="entry name" value="PROKAR_LIPOPROTEIN"/>
    <property type="match status" value="1"/>
</dbReference>
<feature type="signal peptide" evidence="1">
    <location>
        <begin position="1"/>
        <end position="20"/>
    </location>
</feature>
<gene>
    <name evidence="2" type="ORF">N425_09170</name>
</gene>
<accession>W2C569</accession>